<comment type="subcellular location">
    <subcellularLocation>
        <location evidence="4">Cytoplasm</location>
    </subcellularLocation>
</comment>
<dbReference type="InterPro" id="IPR016181">
    <property type="entry name" value="Acyl_CoA_acyltransferase"/>
</dbReference>
<dbReference type="InterPro" id="IPR042203">
    <property type="entry name" value="Leu/Phe-tRNA_Trfase_C"/>
</dbReference>
<evidence type="ECO:0000256" key="2">
    <source>
        <dbReference type="ARBA" id="ARBA00022679"/>
    </source>
</evidence>
<evidence type="ECO:0000256" key="4">
    <source>
        <dbReference type="HAMAP-Rule" id="MF_00688"/>
    </source>
</evidence>
<evidence type="ECO:0000313" key="6">
    <source>
        <dbReference type="Proteomes" id="UP000618754"/>
    </source>
</evidence>
<dbReference type="SUPFAM" id="SSF55729">
    <property type="entry name" value="Acyl-CoA N-acyltransferases (Nat)"/>
    <property type="match status" value="1"/>
</dbReference>
<dbReference type="Pfam" id="PF03588">
    <property type="entry name" value="Leu_Phe_trans"/>
    <property type="match status" value="1"/>
</dbReference>
<comment type="function">
    <text evidence="4">Functions in the N-end rule pathway of protein degradation where it conjugates Leu, Phe and, less efficiently, Met from aminoacyl-tRNAs to the N-termini of proteins containing an N-terminal arginine or lysine.</text>
</comment>
<comment type="catalytic activity">
    <reaction evidence="4">
        <text>L-phenylalanyl-tRNA(Phe) + an N-terminal L-alpha-aminoacyl-[protein] = an N-terminal L-phenylalanyl-L-alpha-aminoacyl-[protein] + tRNA(Phe)</text>
        <dbReference type="Rhea" id="RHEA:43632"/>
        <dbReference type="Rhea" id="RHEA-COMP:9668"/>
        <dbReference type="Rhea" id="RHEA-COMP:9699"/>
        <dbReference type="Rhea" id="RHEA-COMP:10636"/>
        <dbReference type="Rhea" id="RHEA-COMP:10637"/>
        <dbReference type="ChEBI" id="CHEBI:78442"/>
        <dbReference type="ChEBI" id="CHEBI:78531"/>
        <dbReference type="ChEBI" id="CHEBI:78597"/>
        <dbReference type="ChEBI" id="CHEBI:83561"/>
        <dbReference type="EC" id="2.3.2.6"/>
    </reaction>
</comment>
<dbReference type="Proteomes" id="UP000618754">
    <property type="component" value="Unassembled WGS sequence"/>
</dbReference>
<dbReference type="InterPro" id="IPR042221">
    <property type="entry name" value="Leu/Phe-tRNA_Trfase_N"/>
</dbReference>
<keyword evidence="2 4" id="KW-0808">Transferase</keyword>
<dbReference type="Gene3D" id="3.40.630.70">
    <property type="entry name" value="Leucyl/phenylalanyl-tRNA-protein transferase, C-terminal domain"/>
    <property type="match status" value="1"/>
</dbReference>
<dbReference type="HAMAP" id="MF_00688">
    <property type="entry name" value="Leu_Phe_trans"/>
    <property type="match status" value="1"/>
</dbReference>
<keyword evidence="3 4" id="KW-0012">Acyltransferase</keyword>
<keyword evidence="1 4" id="KW-0963">Cytoplasm</keyword>
<gene>
    <name evidence="4" type="primary">aat</name>
    <name evidence="5" type="ORF">IDJ75_07295</name>
</gene>
<dbReference type="Gene3D" id="3.30.70.3550">
    <property type="entry name" value="Leucyl/phenylalanyl-tRNA-protein transferase, N-terminal domain"/>
    <property type="match status" value="1"/>
</dbReference>
<accession>A0ABR7X3A7</accession>
<dbReference type="InterPro" id="IPR004616">
    <property type="entry name" value="Leu/Phe-tRNA_Trfase"/>
</dbReference>
<keyword evidence="6" id="KW-1185">Reference proteome</keyword>
<dbReference type="RefSeq" id="WP_191174975.1">
    <property type="nucleotide sequence ID" value="NZ_JACWMW010000002.1"/>
</dbReference>
<evidence type="ECO:0000256" key="3">
    <source>
        <dbReference type="ARBA" id="ARBA00023315"/>
    </source>
</evidence>
<dbReference type="NCBIfam" id="TIGR00667">
    <property type="entry name" value="aat"/>
    <property type="match status" value="1"/>
</dbReference>
<dbReference type="EC" id="2.3.2.6" evidence="4"/>
<protein>
    <recommendedName>
        <fullName evidence="4">Leucyl/phenylalanyl-tRNA--protein transferase</fullName>
        <ecNumber evidence="4">2.3.2.6</ecNumber>
    </recommendedName>
    <alternativeName>
        <fullName evidence="4">L/F-transferase</fullName>
    </alternativeName>
    <alternativeName>
        <fullName evidence="4">Leucyltransferase</fullName>
    </alternativeName>
    <alternativeName>
        <fullName evidence="4">Phenyalanyltransferase</fullName>
    </alternativeName>
</protein>
<evidence type="ECO:0000313" key="5">
    <source>
        <dbReference type="EMBL" id="MBD1385078.1"/>
    </source>
</evidence>
<dbReference type="PANTHER" id="PTHR30098">
    <property type="entry name" value="LEUCYL/PHENYLALANYL-TRNA--PROTEIN TRANSFERASE"/>
    <property type="match status" value="1"/>
</dbReference>
<dbReference type="PANTHER" id="PTHR30098:SF2">
    <property type="entry name" value="LEUCYL_PHENYLALANYL-TRNA--PROTEIN TRANSFERASE"/>
    <property type="match status" value="1"/>
</dbReference>
<organism evidence="5 6">
    <name type="scientific">Mucilaginibacter rigui</name>
    <dbReference type="NCBI Taxonomy" id="534635"/>
    <lineage>
        <taxon>Bacteria</taxon>
        <taxon>Pseudomonadati</taxon>
        <taxon>Bacteroidota</taxon>
        <taxon>Sphingobacteriia</taxon>
        <taxon>Sphingobacteriales</taxon>
        <taxon>Sphingobacteriaceae</taxon>
        <taxon>Mucilaginibacter</taxon>
    </lineage>
</organism>
<evidence type="ECO:0000256" key="1">
    <source>
        <dbReference type="ARBA" id="ARBA00022490"/>
    </source>
</evidence>
<sequence length="212" mass="23770">MIFRLDDRLLFPNPSLAEEDGLLAVGGDLSTERLLLAYQNGIFPWYSDDDPILWYSPHERFVLYPPELKVSKSMRQVLRSNKFTVTTDTCFSDVVAACSSAKREGQDGTWITADMMAAYAKLHREGYAHSVEVWLAGKLVGGLYGVHAGDVFCGESMFSRVSNASKTALIWLCNTGKYKLIDCQVYTEHLESMGARMIPREDYIAVLHKTVA</sequence>
<dbReference type="EMBL" id="JACWMW010000002">
    <property type="protein sequence ID" value="MBD1385078.1"/>
    <property type="molecule type" value="Genomic_DNA"/>
</dbReference>
<dbReference type="GO" id="GO:0008914">
    <property type="term" value="F:leucyl-tRNA--protein transferase activity"/>
    <property type="evidence" value="ECO:0007669"/>
    <property type="project" value="UniProtKB-EC"/>
</dbReference>
<proteinExistence type="inferred from homology"/>
<comment type="catalytic activity">
    <reaction evidence="4">
        <text>N-terminal L-arginyl-[protein] + L-leucyl-tRNA(Leu) = N-terminal L-leucyl-L-arginyl-[protein] + tRNA(Leu) + H(+)</text>
        <dbReference type="Rhea" id="RHEA:50416"/>
        <dbReference type="Rhea" id="RHEA-COMP:9613"/>
        <dbReference type="Rhea" id="RHEA-COMP:9622"/>
        <dbReference type="Rhea" id="RHEA-COMP:12672"/>
        <dbReference type="Rhea" id="RHEA-COMP:12673"/>
        <dbReference type="ChEBI" id="CHEBI:15378"/>
        <dbReference type="ChEBI" id="CHEBI:64719"/>
        <dbReference type="ChEBI" id="CHEBI:78442"/>
        <dbReference type="ChEBI" id="CHEBI:78494"/>
        <dbReference type="ChEBI" id="CHEBI:133044"/>
        <dbReference type="EC" id="2.3.2.6"/>
    </reaction>
</comment>
<name>A0ABR7X3A7_9SPHI</name>
<comment type="similarity">
    <text evidence="4">Belongs to the L/F-transferase family.</text>
</comment>
<comment type="catalytic activity">
    <reaction evidence="4">
        <text>N-terminal L-lysyl-[protein] + L-leucyl-tRNA(Leu) = N-terminal L-leucyl-L-lysyl-[protein] + tRNA(Leu) + H(+)</text>
        <dbReference type="Rhea" id="RHEA:12340"/>
        <dbReference type="Rhea" id="RHEA-COMP:9613"/>
        <dbReference type="Rhea" id="RHEA-COMP:9622"/>
        <dbReference type="Rhea" id="RHEA-COMP:12670"/>
        <dbReference type="Rhea" id="RHEA-COMP:12671"/>
        <dbReference type="ChEBI" id="CHEBI:15378"/>
        <dbReference type="ChEBI" id="CHEBI:65249"/>
        <dbReference type="ChEBI" id="CHEBI:78442"/>
        <dbReference type="ChEBI" id="CHEBI:78494"/>
        <dbReference type="ChEBI" id="CHEBI:133043"/>
        <dbReference type="EC" id="2.3.2.6"/>
    </reaction>
</comment>
<comment type="caution">
    <text evidence="5">The sequence shown here is derived from an EMBL/GenBank/DDBJ whole genome shotgun (WGS) entry which is preliminary data.</text>
</comment>
<reference evidence="5 6" key="1">
    <citation type="submission" date="2020-09" db="EMBL/GenBank/DDBJ databases">
        <title>Novel species of Mucilaginibacter isolated from a glacier on the Tibetan Plateau.</title>
        <authorList>
            <person name="Liu Q."/>
            <person name="Xin Y.-H."/>
        </authorList>
    </citation>
    <scope>NUCLEOTIDE SEQUENCE [LARGE SCALE GENOMIC DNA]</scope>
    <source>
        <strain evidence="5 6">CGMCC 1.13878</strain>
    </source>
</reference>